<proteinExistence type="predicted"/>
<feature type="region of interest" description="Disordered" evidence="2">
    <location>
        <begin position="779"/>
        <end position="844"/>
    </location>
</feature>
<evidence type="ECO:0000256" key="1">
    <source>
        <dbReference type="SAM" id="Coils"/>
    </source>
</evidence>
<feature type="compositionally biased region" description="Acidic residues" evidence="2">
    <location>
        <begin position="1"/>
        <end position="10"/>
    </location>
</feature>
<dbReference type="Gene3D" id="2.60.40.1760">
    <property type="entry name" value="glycosyl hydrolase (family 31)"/>
    <property type="match status" value="1"/>
</dbReference>
<accession>A0A3A9AT90</accession>
<feature type="coiled-coil region" evidence="1">
    <location>
        <begin position="37"/>
        <end position="64"/>
    </location>
</feature>
<evidence type="ECO:0000256" key="2">
    <source>
        <dbReference type="SAM" id="MobiDB-lite"/>
    </source>
</evidence>
<dbReference type="InterPro" id="IPR027785">
    <property type="entry name" value="UvrD-like_helicase_C"/>
</dbReference>
<dbReference type="SUPFAM" id="SSF74650">
    <property type="entry name" value="Galactose mutarotase-like"/>
    <property type="match status" value="1"/>
</dbReference>
<feature type="compositionally biased region" description="Basic and acidic residues" evidence="2">
    <location>
        <begin position="779"/>
        <end position="794"/>
    </location>
</feature>
<dbReference type="EMBL" id="RAYQ01000021">
    <property type="protein sequence ID" value="RKI89565.1"/>
    <property type="molecule type" value="Genomic_DNA"/>
</dbReference>
<name>A0A3A9AT90_9FIRM</name>
<dbReference type="GO" id="GO:0005524">
    <property type="term" value="F:ATP binding"/>
    <property type="evidence" value="ECO:0007669"/>
    <property type="project" value="InterPro"/>
</dbReference>
<dbReference type="InterPro" id="IPR000212">
    <property type="entry name" value="DNA_helicase_UvrD/REP"/>
</dbReference>
<dbReference type="InterPro" id="IPR011013">
    <property type="entry name" value="Gal_mutarotase_sf_dom"/>
</dbReference>
<dbReference type="PANTHER" id="PTHR11070">
    <property type="entry name" value="UVRD / RECB / PCRA DNA HELICASE FAMILY MEMBER"/>
    <property type="match status" value="1"/>
</dbReference>
<dbReference type="SUPFAM" id="SSF52540">
    <property type="entry name" value="P-loop containing nucleoside triphosphate hydrolases"/>
    <property type="match status" value="1"/>
</dbReference>
<dbReference type="Proteomes" id="UP000280696">
    <property type="component" value="Unassembled WGS sequence"/>
</dbReference>
<dbReference type="GO" id="GO:0005975">
    <property type="term" value="P:carbohydrate metabolic process"/>
    <property type="evidence" value="ECO:0007669"/>
    <property type="project" value="InterPro"/>
</dbReference>
<dbReference type="GO" id="GO:0030246">
    <property type="term" value="F:carbohydrate binding"/>
    <property type="evidence" value="ECO:0007669"/>
    <property type="project" value="InterPro"/>
</dbReference>
<dbReference type="Gene3D" id="3.40.50.300">
    <property type="entry name" value="P-loop containing nucleotide triphosphate hydrolases"/>
    <property type="match status" value="3"/>
</dbReference>
<dbReference type="PANTHER" id="PTHR11070:SF17">
    <property type="entry name" value="DNA HELICASE IV"/>
    <property type="match status" value="1"/>
</dbReference>
<comment type="caution">
    <text evidence="4">The sequence shown here is derived from an EMBL/GenBank/DDBJ whole genome shotgun (WGS) entry which is preliminary data.</text>
</comment>
<dbReference type="GO" id="GO:0000725">
    <property type="term" value="P:recombinational repair"/>
    <property type="evidence" value="ECO:0007669"/>
    <property type="project" value="TreeGrafter"/>
</dbReference>
<gene>
    <name evidence="4" type="ORF">D7V94_17500</name>
</gene>
<organism evidence="4 5">
    <name type="scientific">Parablautia intestinalis</name>
    <dbReference type="NCBI Taxonomy" id="2320100"/>
    <lineage>
        <taxon>Bacteria</taxon>
        <taxon>Bacillati</taxon>
        <taxon>Bacillota</taxon>
        <taxon>Clostridia</taxon>
        <taxon>Lachnospirales</taxon>
        <taxon>Lachnospiraceae</taxon>
        <taxon>Parablautia</taxon>
    </lineage>
</organism>
<evidence type="ECO:0000313" key="4">
    <source>
        <dbReference type="EMBL" id="RKI89565.1"/>
    </source>
</evidence>
<dbReference type="OrthoDB" id="9787585at2"/>
<dbReference type="GO" id="GO:0003677">
    <property type="term" value="F:DNA binding"/>
    <property type="evidence" value="ECO:0007669"/>
    <property type="project" value="InterPro"/>
</dbReference>
<feature type="domain" description="UvrD-like helicase C-terminal" evidence="3">
    <location>
        <begin position="698"/>
        <end position="746"/>
    </location>
</feature>
<dbReference type="Pfam" id="PF13538">
    <property type="entry name" value="UvrD_C_2"/>
    <property type="match status" value="1"/>
</dbReference>
<evidence type="ECO:0000313" key="5">
    <source>
        <dbReference type="Proteomes" id="UP000280696"/>
    </source>
</evidence>
<keyword evidence="5" id="KW-1185">Reference proteome</keyword>
<feature type="region of interest" description="Disordered" evidence="2">
    <location>
        <begin position="1"/>
        <end position="27"/>
    </location>
</feature>
<reference evidence="4 5" key="1">
    <citation type="submission" date="2018-09" db="EMBL/GenBank/DDBJ databases">
        <title>Murine metabolic-syndrome-specific gut microbial biobank.</title>
        <authorList>
            <person name="Liu C."/>
        </authorList>
    </citation>
    <scope>NUCLEOTIDE SEQUENCE [LARGE SCALE GENOMIC DNA]</scope>
    <source>
        <strain evidence="4 5">0.1xD8-82</strain>
    </source>
</reference>
<dbReference type="InterPro" id="IPR027417">
    <property type="entry name" value="P-loop_NTPase"/>
</dbReference>
<keyword evidence="1" id="KW-0175">Coiled coil</keyword>
<sequence length="1133" mass="128466">MNGIVEEQEGEGMGAQKEAAIKGTSRSEEEAYLKRTLEVVKTNVKNYEDDVAKMQEEIDEMLDHYHDNDAEVYTLLSNTITMRDNMAHALHRNQKALKKPYFGRIVFYDESFRREESLYIGRGGIARDATHQMVVDWRAPVATAYYENGLGKCSYLAPEGRELPIDLKLKRTYEIEGAKLLDYFDTEVIANDELLTKYLAKNKQAVLGEIIATIQKEQNAVIRKSPFHNMIVQGVAGSGKTTVAMHRISYILYNYAQRFKPDDFYIVGSNRILLEYITGVLPDLDVYGIRQMTMEQLFVRLLYEDWDEKRYKVRDNVQGNRHTGAQGSIRGTGFWFHELETFCAALEKEAVPEKSIFLNPRQFVEGIRDGVAGVFDDTFMDMGEESAGDRMKGAARGALQDRSTDKDRKIEILSGESIADFLRQNPALSIQAKINLLNERLLIKIKDEFLKSGIRYTEKEQKAILKAYRGRFGKRVWKRSIYDMYRDFLRKQQEKGYNVETAEQEFDIYDLAALAYLYKRVKETEVISEAHHVVIDEAQDFGMMAYGALNFCIKDCTYTVMGDVSQNIHFGYGLNDWEELKELLLENGSGFEVLKKSYRNTVEISEFAIKILEHGSFSSYPSEPIIRHGNPVQVKEVTNGLIEETARQCKSWLEKGYGTIAVICRSIQDAGKKARQLSKMLPVSDSSLEKAVFSEGVMVLPVSYTKGLEFDAVLILDPDREDYPVDDGHARLLYVAATRALHELCVLHEGNLTGLIADPVPEIKKESVRKKISIIEKRPTRIPTVREKTPEKAKPATQKPFAGYQPSASSKSSAVLKPSGSGKVSAGSEPSTRRKASAVLKDSKNVKPVVRTEPAKSPARAAKVGVPEIVREDWRDKFYQSSLTDMASRVRRPQTGPVFADMPSTEKLRPMGHSRIDLSVKWIRKEKNSLYLQSRYGMLRLCPVEEEIVRVTFARQGMEGRLSEENSVFGKRESFWMYKESGACVELLTDALCLQVEKATGAIKYKNRDKKLLLTEKSDSRQIDTGKDGKERSWLFLDIKKEHFYTPGMNGRGGLALDGSARYISSGKEKGQMPFLLSERGYGILVATDEPVIFCNLPAYGSWLCVEGEGFMDFYFMVGKSRENSVKLKFHTS</sequence>
<protein>
    <submittedName>
        <fullName evidence="4">DUF4968 domain-containing protein</fullName>
    </submittedName>
</protein>
<evidence type="ECO:0000259" key="3">
    <source>
        <dbReference type="Pfam" id="PF13538"/>
    </source>
</evidence>
<dbReference type="GO" id="GO:0005829">
    <property type="term" value="C:cytosol"/>
    <property type="evidence" value="ECO:0007669"/>
    <property type="project" value="TreeGrafter"/>
</dbReference>
<dbReference type="AlphaFoldDB" id="A0A3A9AT90"/>
<dbReference type="GO" id="GO:0043138">
    <property type="term" value="F:3'-5' DNA helicase activity"/>
    <property type="evidence" value="ECO:0007669"/>
    <property type="project" value="TreeGrafter"/>
</dbReference>